<feature type="region of interest" description="Disordered" evidence="5">
    <location>
        <begin position="18"/>
        <end position="184"/>
    </location>
</feature>
<evidence type="ECO:0000313" key="7">
    <source>
        <dbReference type="EMBL" id="KAF1914744.1"/>
    </source>
</evidence>
<evidence type="ECO:0000256" key="3">
    <source>
        <dbReference type="ARBA" id="ARBA00022884"/>
    </source>
</evidence>
<keyword evidence="8" id="KW-1185">Reference proteome</keyword>
<dbReference type="InterPro" id="IPR006509">
    <property type="entry name" value="RBM39_SF"/>
</dbReference>
<organism evidence="7 8">
    <name type="scientific">Ampelomyces quisqualis</name>
    <name type="common">Powdery mildew agent</name>
    <dbReference type="NCBI Taxonomy" id="50730"/>
    <lineage>
        <taxon>Eukaryota</taxon>
        <taxon>Fungi</taxon>
        <taxon>Dikarya</taxon>
        <taxon>Ascomycota</taxon>
        <taxon>Pezizomycotina</taxon>
        <taxon>Dothideomycetes</taxon>
        <taxon>Pleosporomycetidae</taxon>
        <taxon>Pleosporales</taxon>
        <taxon>Pleosporineae</taxon>
        <taxon>Phaeosphaeriaceae</taxon>
        <taxon>Ampelomyces</taxon>
    </lineage>
</organism>
<feature type="compositionally biased region" description="Basic and acidic residues" evidence="5">
    <location>
        <begin position="87"/>
        <end position="118"/>
    </location>
</feature>
<keyword evidence="1" id="KW-0597">Phosphoprotein</keyword>
<name>A0A6A5QJT7_AMPQU</name>
<dbReference type="PANTHER" id="PTHR48036">
    <property type="entry name" value="SPLICING FACTOR (PAD-1), PUTATIVE (AFU_ORTHOLOGUE AFUA_1G15810)-RELATED"/>
    <property type="match status" value="1"/>
</dbReference>
<dbReference type="Pfam" id="PF15519">
    <property type="entry name" value="RBM39linker"/>
    <property type="match status" value="1"/>
</dbReference>
<dbReference type="CDD" id="cd12284">
    <property type="entry name" value="RRM2_RBM23_RBM39"/>
    <property type="match status" value="1"/>
</dbReference>
<reference evidence="7" key="1">
    <citation type="journal article" date="2020" name="Stud. Mycol.">
        <title>101 Dothideomycetes genomes: a test case for predicting lifestyles and emergence of pathogens.</title>
        <authorList>
            <person name="Haridas S."/>
            <person name="Albert R."/>
            <person name="Binder M."/>
            <person name="Bloem J."/>
            <person name="Labutti K."/>
            <person name="Salamov A."/>
            <person name="Andreopoulos B."/>
            <person name="Baker S."/>
            <person name="Barry K."/>
            <person name="Bills G."/>
            <person name="Bluhm B."/>
            <person name="Cannon C."/>
            <person name="Castanera R."/>
            <person name="Culley D."/>
            <person name="Daum C."/>
            <person name="Ezra D."/>
            <person name="Gonzalez J."/>
            <person name="Henrissat B."/>
            <person name="Kuo A."/>
            <person name="Liang C."/>
            <person name="Lipzen A."/>
            <person name="Lutzoni F."/>
            <person name="Magnuson J."/>
            <person name="Mondo S."/>
            <person name="Nolan M."/>
            <person name="Ohm R."/>
            <person name="Pangilinan J."/>
            <person name="Park H.-J."/>
            <person name="Ramirez L."/>
            <person name="Alfaro M."/>
            <person name="Sun H."/>
            <person name="Tritt A."/>
            <person name="Yoshinaga Y."/>
            <person name="Zwiers L.-H."/>
            <person name="Turgeon B."/>
            <person name="Goodwin S."/>
            <person name="Spatafora J."/>
            <person name="Crous P."/>
            <person name="Grigoriev I."/>
        </authorList>
    </citation>
    <scope>NUCLEOTIDE SEQUENCE</scope>
    <source>
        <strain evidence="7">HMLAC05119</strain>
    </source>
</reference>
<sequence length="578" mass="64882">MATINDIEALLDETAEELNKSRDLQASSEAYDNNSRREDRPRDRDRDRRSDRRDRSRDRNRESNGYRRTSRERDHRRRDGSRPRSSRGADTDEDRDRLRREPSRDRYRGGNRRGRGDIGGDYYSGSGRARSRSPRRDRDRDDRSYRERNRDRSRDRRGGGDDRRNSRRDKTVSPEATEDDRDKRTIFVQQISQRAEQRHLRAFFEVIGPVVEAQIVKDRVTGRSKGVGYVEFKDEDSVAKALELTGQKLKGVPIIAQLTEAEKNRAARPSEGGAAPGANGAPFHRLYVGNIHFSVTEPDLKQIFEPYGELEQVILQRDEANPGRSKGYGFVQFVDPSHAKEALAEMNGFELAGRQIRVGLGNDKFTPESTASLLRTFNQQAQSYQGSAFSGAGGRGAYAGGSGGVFDRTHSKDDRGVSGASALDDTDVAGVNFKTYDRTKLMNALARRDAPDPAAHGAQLVIGKPRAPIVDKLMASKCVKIENAFDADAEQKQYGINWIRDLEGEVKLECDKKYGKVVHIAVDPNTDGDIYVKFDSVTGGEKALQGLNGRSFNHRTIRASYVIDKIYNSLWGAAASKF</sequence>
<dbReference type="Pfam" id="PF00076">
    <property type="entry name" value="RRM_1"/>
    <property type="match status" value="2"/>
</dbReference>
<dbReference type="InterPro" id="IPR029123">
    <property type="entry name" value="RBM39_linker"/>
</dbReference>
<dbReference type="SMART" id="SM00360">
    <property type="entry name" value="RRM"/>
    <property type="match status" value="3"/>
</dbReference>
<feature type="domain" description="RRM" evidence="6">
    <location>
        <begin position="284"/>
        <end position="363"/>
    </location>
</feature>
<keyword evidence="2" id="KW-0677">Repeat</keyword>
<dbReference type="CDD" id="cd12283">
    <property type="entry name" value="RRM1_RBM39_like"/>
    <property type="match status" value="1"/>
</dbReference>
<dbReference type="GO" id="GO:0005634">
    <property type="term" value="C:nucleus"/>
    <property type="evidence" value="ECO:0007669"/>
    <property type="project" value="InterPro"/>
</dbReference>
<feature type="domain" description="RRM" evidence="6">
    <location>
        <begin position="184"/>
        <end position="261"/>
    </location>
</feature>
<evidence type="ECO:0000256" key="4">
    <source>
        <dbReference type="PROSITE-ProRule" id="PRU00176"/>
    </source>
</evidence>
<feature type="compositionally biased region" description="Basic and acidic residues" evidence="5">
    <location>
        <begin position="34"/>
        <end position="73"/>
    </location>
</feature>
<dbReference type="PROSITE" id="PS50102">
    <property type="entry name" value="RRM"/>
    <property type="match status" value="2"/>
</dbReference>
<dbReference type="CDD" id="cd12285">
    <property type="entry name" value="RRM3_RBM39_like"/>
    <property type="match status" value="1"/>
</dbReference>
<evidence type="ECO:0000256" key="1">
    <source>
        <dbReference type="ARBA" id="ARBA00022553"/>
    </source>
</evidence>
<keyword evidence="3 4" id="KW-0694">RNA-binding</keyword>
<protein>
    <recommendedName>
        <fullName evidence="6">RRM domain-containing protein</fullName>
    </recommendedName>
</protein>
<feature type="compositionally biased region" description="Basic and acidic residues" evidence="5">
    <location>
        <begin position="134"/>
        <end position="172"/>
    </location>
</feature>
<dbReference type="SUPFAM" id="SSF54928">
    <property type="entry name" value="RNA-binding domain, RBD"/>
    <property type="match status" value="2"/>
</dbReference>
<dbReference type="NCBIfam" id="TIGR01622">
    <property type="entry name" value="SF-CC1"/>
    <property type="match status" value="1"/>
</dbReference>
<dbReference type="AlphaFoldDB" id="A0A6A5QJT7"/>
<dbReference type="InterPro" id="IPR000504">
    <property type="entry name" value="RRM_dom"/>
</dbReference>
<evidence type="ECO:0000313" key="8">
    <source>
        <dbReference type="Proteomes" id="UP000800096"/>
    </source>
</evidence>
<evidence type="ECO:0000259" key="6">
    <source>
        <dbReference type="PROSITE" id="PS50102"/>
    </source>
</evidence>
<proteinExistence type="predicted"/>
<dbReference type="OrthoDB" id="5411533at2759"/>
<dbReference type="InterPro" id="IPR012677">
    <property type="entry name" value="Nucleotide-bd_a/b_plait_sf"/>
</dbReference>
<evidence type="ECO:0000256" key="5">
    <source>
        <dbReference type="SAM" id="MobiDB-lite"/>
    </source>
</evidence>
<accession>A0A6A5QJT7</accession>
<dbReference type="Proteomes" id="UP000800096">
    <property type="component" value="Unassembled WGS sequence"/>
</dbReference>
<dbReference type="Gene3D" id="3.30.70.330">
    <property type="match status" value="3"/>
</dbReference>
<gene>
    <name evidence="7" type="ORF">BDU57DRAFT_540625</name>
</gene>
<dbReference type="EMBL" id="ML979137">
    <property type="protein sequence ID" value="KAF1914744.1"/>
    <property type="molecule type" value="Genomic_DNA"/>
</dbReference>
<dbReference type="GO" id="GO:0006397">
    <property type="term" value="P:mRNA processing"/>
    <property type="evidence" value="ECO:0007669"/>
    <property type="project" value="InterPro"/>
</dbReference>
<dbReference type="GO" id="GO:0003723">
    <property type="term" value="F:RNA binding"/>
    <property type="evidence" value="ECO:0007669"/>
    <property type="project" value="UniProtKB-UniRule"/>
</dbReference>
<evidence type="ECO:0000256" key="2">
    <source>
        <dbReference type="ARBA" id="ARBA00022737"/>
    </source>
</evidence>
<dbReference type="InterPro" id="IPR035979">
    <property type="entry name" value="RBD_domain_sf"/>
</dbReference>